<evidence type="ECO:0000256" key="2">
    <source>
        <dbReference type="SAM" id="Phobius"/>
    </source>
</evidence>
<dbReference type="InterPro" id="IPR029021">
    <property type="entry name" value="Prot-tyrosine_phosphatase-like"/>
</dbReference>
<feature type="chain" id="PRO_5040495893" evidence="3">
    <location>
        <begin position="16"/>
        <end position="1060"/>
    </location>
</feature>
<dbReference type="InterPro" id="IPR016130">
    <property type="entry name" value="Tyr_Pase_AS"/>
</dbReference>
<feature type="domain" description="Tyrosine-protein phosphatase" evidence="4">
    <location>
        <begin position="779"/>
        <end position="1049"/>
    </location>
</feature>
<dbReference type="InterPro" id="IPR000387">
    <property type="entry name" value="Tyr_Pase_dom"/>
</dbReference>
<keyword evidence="7" id="KW-1185">Reference proteome</keyword>
<keyword evidence="2" id="KW-1133">Transmembrane helix</keyword>
<dbReference type="Proteomes" id="UP001153620">
    <property type="component" value="Chromosome 3"/>
</dbReference>
<reference evidence="6" key="1">
    <citation type="submission" date="2022-01" db="EMBL/GenBank/DDBJ databases">
        <authorList>
            <person name="King R."/>
        </authorList>
    </citation>
    <scope>NUCLEOTIDE SEQUENCE</scope>
</reference>
<name>A0A9N9S402_9DIPT</name>
<protein>
    <submittedName>
        <fullName evidence="6">Uncharacterized protein</fullName>
    </submittedName>
</protein>
<dbReference type="PRINTS" id="PR00700">
    <property type="entry name" value="PRTYPHPHTASE"/>
</dbReference>
<dbReference type="Gene3D" id="3.90.190.10">
    <property type="entry name" value="Protein tyrosine phosphatase superfamily"/>
    <property type="match status" value="1"/>
</dbReference>
<evidence type="ECO:0000259" key="5">
    <source>
        <dbReference type="PROSITE" id="PS50056"/>
    </source>
</evidence>
<accession>A0A9N9S402</accession>
<feature type="domain" description="Tyrosine specific protein phosphatases" evidence="5">
    <location>
        <begin position="966"/>
        <end position="1040"/>
    </location>
</feature>
<dbReference type="InterPro" id="IPR003595">
    <property type="entry name" value="Tyr_Pase_cat"/>
</dbReference>
<evidence type="ECO:0000259" key="4">
    <source>
        <dbReference type="PROSITE" id="PS50055"/>
    </source>
</evidence>
<keyword evidence="3" id="KW-0732">Signal</keyword>
<dbReference type="GO" id="GO:0004725">
    <property type="term" value="F:protein tyrosine phosphatase activity"/>
    <property type="evidence" value="ECO:0007669"/>
    <property type="project" value="InterPro"/>
</dbReference>
<dbReference type="SMART" id="SM00194">
    <property type="entry name" value="PTPc"/>
    <property type="match status" value="1"/>
</dbReference>
<evidence type="ECO:0000256" key="1">
    <source>
        <dbReference type="SAM" id="MobiDB-lite"/>
    </source>
</evidence>
<feature type="signal peptide" evidence="3">
    <location>
        <begin position="1"/>
        <end position="15"/>
    </location>
</feature>
<proteinExistence type="predicted"/>
<feature type="region of interest" description="Disordered" evidence="1">
    <location>
        <begin position="384"/>
        <end position="419"/>
    </location>
</feature>
<feature type="compositionally biased region" description="Acidic residues" evidence="1">
    <location>
        <begin position="175"/>
        <end position="186"/>
    </location>
</feature>
<dbReference type="GO" id="GO:0048666">
    <property type="term" value="P:neuron development"/>
    <property type="evidence" value="ECO:0007669"/>
    <property type="project" value="UniProtKB-ARBA"/>
</dbReference>
<evidence type="ECO:0000256" key="3">
    <source>
        <dbReference type="SAM" id="SignalP"/>
    </source>
</evidence>
<evidence type="ECO:0000313" key="6">
    <source>
        <dbReference type="EMBL" id="CAG9809055.1"/>
    </source>
</evidence>
<feature type="region of interest" description="Disordered" evidence="1">
    <location>
        <begin position="614"/>
        <end position="648"/>
    </location>
</feature>
<feature type="region of interest" description="Disordered" evidence="1">
    <location>
        <begin position="161"/>
        <end position="203"/>
    </location>
</feature>
<sequence length="1060" mass="118694">MATFHILILLLATFADHPRFHVEGHPLTNKETEIATTTEIYDELTTITSDEKINSTTDITLGLSSFMPQIINHSLYDELKAEETTIDPLFKSPFDTSSEFSSRFDMIGDDQNDIDESTSTEVSMERMFKENENEFRDNSTKEERHRIDEIKIDEKMILYSSRNQSSPANHKMDENETTETESEEMETTTVTQLPLSSSTTMPLMNKKGKYLDLMPPGEDNMNTSLPNSPEVWALASMRDVEGTRKQFNDDDENLNNSDVELLNVNMMNNTVKNLLDFSEIAKFDNHTSVENLNKSSTVNDITSYDDAAVAENKEVSVSTASIATSTVRSTIDDNRIELEHEHVEFIANKSEPVISKIDTELFEPTSDLNNTTNSHDDFDVELITPLSNSNDNGKNKKPEKLKLAESDINETTTESSEKLTTPATLFDEEATTIESVGNTDATTTVSSIDVLIGEDRDDENDDDEEGAGDVFKRTITEMPDMKTEEFTTVTTQMPTTTTERYSTTLYSEIPTTTTTELPKTTTFETTAATTTEIPTTKSTLVTKSISIRVATTTEEPETDILTTLSDSSEIFSSSSNYPTSSEYYDVSASSSSPPIEIADDDKFKYNTLLPETTTSATTITQDTSRSGKSGGAEEVGLPKDGDLNKQSLDGESSGSNIAIISISISVVVFVILAAGGFIFFKKRKKQLTYGQRCRPVGLDAYSLDNVSVYNSVRRKANALRLSKRSYGNSAFEDPSLQSNVLDYQSLQDFTKNKISIYEEFKEIPQVSVRVDEVPENCEDKNRYANVVPLPETRVHLQRLNDDEKTEYINANYVKGPKDTSNYYIATQAPLENTVGDFWRMIWEQNSKVIVMVTDLTENGVERCAEYIPASIVLDNTITFGDFQVTLKSREVKGKYAVSQLHVKNLKTNTWREIMHLWYSWPETGCPTDESSVISMLLEARGHLRTSLPEQLDENSNAENNNNVNDKEKLSTLDKTKSLQRVQGPLTVHCSPGTGRTGTIIACDIVLRMLEIPPRQIDIPQIVYHVRRGRANAVRTKDQYEFIYSIANAYAIKLNTAPTES</sequence>
<dbReference type="GO" id="GO:0009653">
    <property type="term" value="P:anatomical structure morphogenesis"/>
    <property type="evidence" value="ECO:0007669"/>
    <property type="project" value="UniProtKB-ARBA"/>
</dbReference>
<keyword evidence="2" id="KW-0812">Transmembrane</keyword>
<dbReference type="PROSITE" id="PS00383">
    <property type="entry name" value="TYR_PHOSPHATASE_1"/>
    <property type="match status" value="1"/>
</dbReference>
<dbReference type="InterPro" id="IPR000242">
    <property type="entry name" value="PTP_cat"/>
</dbReference>
<feature type="transmembrane region" description="Helical" evidence="2">
    <location>
        <begin position="657"/>
        <end position="680"/>
    </location>
</feature>
<dbReference type="SMART" id="SM00404">
    <property type="entry name" value="PTPc_motif"/>
    <property type="match status" value="1"/>
</dbReference>
<dbReference type="Pfam" id="PF00102">
    <property type="entry name" value="Y_phosphatase"/>
    <property type="match status" value="1"/>
</dbReference>
<reference evidence="6" key="2">
    <citation type="submission" date="2022-10" db="EMBL/GenBank/DDBJ databases">
        <authorList>
            <consortium name="ENA_rothamsted_submissions"/>
            <consortium name="culmorum"/>
            <person name="King R."/>
        </authorList>
    </citation>
    <scope>NUCLEOTIDE SEQUENCE</scope>
</reference>
<dbReference type="PROSITE" id="PS50056">
    <property type="entry name" value="TYR_PHOSPHATASE_2"/>
    <property type="match status" value="1"/>
</dbReference>
<dbReference type="InterPro" id="IPR050348">
    <property type="entry name" value="Protein-Tyr_Phosphatase"/>
</dbReference>
<feature type="compositionally biased region" description="Low complexity" evidence="1">
    <location>
        <begin position="614"/>
        <end position="623"/>
    </location>
</feature>
<feature type="region of interest" description="Disordered" evidence="1">
    <location>
        <begin position="568"/>
        <end position="592"/>
    </location>
</feature>
<dbReference type="PANTHER" id="PTHR19134">
    <property type="entry name" value="RECEPTOR-TYPE TYROSINE-PROTEIN PHOSPHATASE"/>
    <property type="match status" value="1"/>
</dbReference>
<feature type="compositionally biased region" description="Polar residues" evidence="1">
    <location>
        <begin position="192"/>
        <end position="202"/>
    </location>
</feature>
<evidence type="ECO:0000313" key="7">
    <source>
        <dbReference type="Proteomes" id="UP001153620"/>
    </source>
</evidence>
<dbReference type="EMBL" id="OU895879">
    <property type="protein sequence ID" value="CAG9809055.1"/>
    <property type="molecule type" value="Genomic_DNA"/>
</dbReference>
<organism evidence="6 7">
    <name type="scientific">Chironomus riparius</name>
    <dbReference type="NCBI Taxonomy" id="315576"/>
    <lineage>
        <taxon>Eukaryota</taxon>
        <taxon>Metazoa</taxon>
        <taxon>Ecdysozoa</taxon>
        <taxon>Arthropoda</taxon>
        <taxon>Hexapoda</taxon>
        <taxon>Insecta</taxon>
        <taxon>Pterygota</taxon>
        <taxon>Neoptera</taxon>
        <taxon>Endopterygota</taxon>
        <taxon>Diptera</taxon>
        <taxon>Nematocera</taxon>
        <taxon>Chironomoidea</taxon>
        <taxon>Chironomidae</taxon>
        <taxon>Chironominae</taxon>
        <taxon>Chironomus</taxon>
    </lineage>
</organism>
<dbReference type="SUPFAM" id="SSF52799">
    <property type="entry name" value="(Phosphotyrosine protein) phosphatases II"/>
    <property type="match status" value="1"/>
</dbReference>
<dbReference type="OrthoDB" id="5794147at2759"/>
<feature type="compositionally biased region" description="Basic and acidic residues" evidence="1">
    <location>
        <begin position="393"/>
        <end position="405"/>
    </location>
</feature>
<keyword evidence="2" id="KW-0472">Membrane</keyword>
<dbReference type="AlphaFoldDB" id="A0A9N9S402"/>
<gene>
    <name evidence="6" type="ORF">CHIRRI_LOCUS11887</name>
</gene>
<dbReference type="PANTHER" id="PTHR19134:SF544">
    <property type="entry name" value="IP14232P"/>
    <property type="match status" value="1"/>
</dbReference>
<dbReference type="PROSITE" id="PS50055">
    <property type="entry name" value="TYR_PHOSPHATASE_PTP"/>
    <property type="match status" value="1"/>
</dbReference>
<dbReference type="CDD" id="cd00047">
    <property type="entry name" value="PTPc"/>
    <property type="match status" value="1"/>
</dbReference>